<feature type="region of interest" description="Disordered" evidence="1">
    <location>
        <begin position="223"/>
        <end position="289"/>
    </location>
</feature>
<name>A0A4Y2KVK7_ARAVE</name>
<dbReference type="Proteomes" id="UP000499080">
    <property type="component" value="Unassembled WGS sequence"/>
</dbReference>
<feature type="region of interest" description="Disordered" evidence="1">
    <location>
        <begin position="19"/>
        <end position="70"/>
    </location>
</feature>
<feature type="region of interest" description="Disordered" evidence="1">
    <location>
        <begin position="492"/>
        <end position="513"/>
    </location>
</feature>
<keyword evidence="3" id="KW-1185">Reference proteome</keyword>
<proteinExistence type="predicted"/>
<evidence type="ECO:0000313" key="2">
    <source>
        <dbReference type="EMBL" id="GBN06328.1"/>
    </source>
</evidence>
<feature type="compositionally biased region" description="Low complexity" evidence="1">
    <location>
        <begin position="272"/>
        <end position="284"/>
    </location>
</feature>
<gene>
    <name evidence="2" type="ORF">AVEN_228792_1</name>
</gene>
<accession>A0A4Y2KVK7</accession>
<reference evidence="2 3" key="1">
    <citation type="journal article" date="2019" name="Sci. Rep.">
        <title>Orb-weaving spider Araneus ventricosus genome elucidates the spidroin gene catalogue.</title>
        <authorList>
            <person name="Kono N."/>
            <person name="Nakamura H."/>
            <person name="Ohtoshi R."/>
            <person name="Moran D.A.P."/>
            <person name="Shinohara A."/>
            <person name="Yoshida Y."/>
            <person name="Fujiwara M."/>
            <person name="Mori M."/>
            <person name="Tomita M."/>
            <person name="Arakawa K."/>
        </authorList>
    </citation>
    <scope>NUCLEOTIDE SEQUENCE [LARGE SCALE GENOMIC DNA]</scope>
</reference>
<sequence length="570" mass="59504">MATTKDISNKALCSDSLVGSEKHVKKGKSKKPVALAGSSRMGSAEDFVAPKGSKTTKSVSAGGTASKGPVSVPSVPGLVARPYIFGQTNTFELPQGGTSTDGTVDKGLATAGPVHTGAGYIGFGLSKGVPPGTPWGDTPFPGSLAAARAMGDSGVPPLSPLVPGVEPPSADPHSLPSLGTSTVAGDVSTLPDRVMDSSVSQGTEDVVPPMPQVLPVGVLKTGDVGGSPSNRAVDLDSHKGDAMDVGALSGCKRKPERVRSRGKKVSKSNPESAVDSLSIANSSSDSDHTIVEDDTILASDSQCAQSTEELDSDGEVPPTEGIPLSLQYRPDSIIPGDKFASPAFSYDETGICPWLQRLTNIYLRYSDAPEGTIDDVHNYLRHISPAIQEMHVRLRKLEDMYSRLQKVESLASREDKAVQAQPLFTPTVVAPLFSVGAQGSVSSPVEVVPEKRTRRKPRRRNRPVGMAPLAVSPMVVPSKPVSSVPRIPASVGVPTLQLPPPPPAPGREGSRVALKPRPESPTVLIQPLGGSFDSSRALRTLLEEHIRPQQLGLTVLSCSPAAECGVLVTL</sequence>
<feature type="region of interest" description="Disordered" evidence="1">
    <location>
        <begin position="302"/>
        <end position="326"/>
    </location>
</feature>
<evidence type="ECO:0000256" key="1">
    <source>
        <dbReference type="SAM" id="MobiDB-lite"/>
    </source>
</evidence>
<protein>
    <submittedName>
        <fullName evidence="2">Uncharacterized protein</fullName>
    </submittedName>
</protein>
<organism evidence="2 3">
    <name type="scientific">Araneus ventricosus</name>
    <name type="common">Orbweaver spider</name>
    <name type="synonym">Epeira ventricosa</name>
    <dbReference type="NCBI Taxonomy" id="182803"/>
    <lineage>
        <taxon>Eukaryota</taxon>
        <taxon>Metazoa</taxon>
        <taxon>Ecdysozoa</taxon>
        <taxon>Arthropoda</taxon>
        <taxon>Chelicerata</taxon>
        <taxon>Arachnida</taxon>
        <taxon>Araneae</taxon>
        <taxon>Araneomorphae</taxon>
        <taxon>Entelegynae</taxon>
        <taxon>Araneoidea</taxon>
        <taxon>Araneidae</taxon>
        <taxon>Araneus</taxon>
    </lineage>
</organism>
<evidence type="ECO:0000313" key="3">
    <source>
        <dbReference type="Proteomes" id="UP000499080"/>
    </source>
</evidence>
<comment type="caution">
    <text evidence="2">The sequence shown here is derived from an EMBL/GenBank/DDBJ whole genome shotgun (WGS) entry which is preliminary data.</text>
</comment>
<feature type="compositionally biased region" description="Basic residues" evidence="1">
    <location>
        <begin position="251"/>
        <end position="266"/>
    </location>
</feature>
<dbReference type="EMBL" id="BGPR01005052">
    <property type="protein sequence ID" value="GBN06328.1"/>
    <property type="molecule type" value="Genomic_DNA"/>
</dbReference>
<dbReference type="AlphaFoldDB" id="A0A4Y2KVK7"/>
<feature type="compositionally biased region" description="Basic and acidic residues" evidence="1">
    <location>
        <begin position="233"/>
        <end position="242"/>
    </location>
</feature>
<feature type="compositionally biased region" description="Polar residues" evidence="1">
    <location>
        <begin position="53"/>
        <end position="63"/>
    </location>
</feature>